<dbReference type="SUPFAM" id="SSF51556">
    <property type="entry name" value="Metallo-dependent hydrolases"/>
    <property type="match status" value="1"/>
</dbReference>
<sequence>MINTTAVTGFADLHVHQMAELAYAGAWFHGSHQGEEAHALAACSGGNFFGGDHARTVLTGIVNETLGRVPGTEGDTGLHKYKKQGFPGYSGWPRWDSIAHQQVWEGHLKQAHDAGLSLYVMSAVDYKQLCDIMPNRNKKAGLSCDEMLSVDKQLDALVNFTATRDWVEIATTPEQARTIIHQGKLAAVMAIEASHLFADQDWQSSLDHFYNKGVRVLQPVHQSDNRFGGAAPHHFIFKLFQFLEDIGNTPIGELGFILDEQGKNIKGLTEEGKAMVAAMMEKNMLIDLAHMSERSVADTYVMARENQYYPLMISHGHLRSIMLDEKQKEEKTTPDNIVAMIRETGGIFGLRTGAEQVKSYGPSVVANDCDGSVKSFAQAYEYASRGLKVDLAFASDMNGFIQQLRPRFGDNKEACGASGKNAIVKEQIAKQQNPSGTALDYDGFAHIGAEGDIISELKNLGVDTTAIENSTENFIRMWQRGYDSNRAGPLDISDMDTGGIE</sequence>
<dbReference type="AlphaFoldDB" id="A0AAF0C6Z7"/>
<reference evidence="1 2" key="2">
    <citation type="journal article" date="2022" name="Mar. Drugs">
        <title>Bioassay-Guided Fractionation Leads to the Detection of Cholic Acid Generated by the Rare Thalassomonas sp.</title>
        <authorList>
            <person name="Pheiffer F."/>
            <person name="Schneider Y.K."/>
            <person name="Hansen E.H."/>
            <person name="Andersen J.H."/>
            <person name="Isaksson J."/>
            <person name="Busche T."/>
            <person name="R C."/>
            <person name="Kalinowski J."/>
            <person name="Zyl L.V."/>
            <person name="Trindade M."/>
        </authorList>
    </citation>
    <scope>NUCLEOTIDE SEQUENCE [LARGE SCALE GENOMIC DNA]</scope>
    <source>
        <strain evidence="1 2">A5K-106</strain>
    </source>
</reference>
<accession>A0AAF0C6Z7</accession>
<dbReference type="RefSeq" id="WP_160298389.1">
    <property type="nucleotide sequence ID" value="NZ_CP059736.1"/>
</dbReference>
<protein>
    <submittedName>
        <fullName evidence="1">Membrane dipeptidase</fullName>
    </submittedName>
</protein>
<organism evidence="1 2">
    <name type="scientific">Thalassomonas actiniarum</name>
    <dbReference type="NCBI Taxonomy" id="485447"/>
    <lineage>
        <taxon>Bacteria</taxon>
        <taxon>Pseudomonadati</taxon>
        <taxon>Pseudomonadota</taxon>
        <taxon>Gammaproteobacteria</taxon>
        <taxon>Alteromonadales</taxon>
        <taxon>Colwelliaceae</taxon>
        <taxon>Thalassomonas</taxon>
    </lineage>
</organism>
<dbReference type="PANTHER" id="PTHR10443:SF12">
    <property type="entry name" value="DIPEPTIDASE"/>
    <property type="match status" value="1"/>
</dbReference>
<evidence type="ECO:0000313" key="2">
    <source>
        <dbReference type="Proteomes" id="UP000032568"/>
    </source>
</evidence>
<dbReference type="PANTHER" id="PTHR10443">
    <property type="entry name" value="MICROSOMAL DIPEPTIDASE"/>
    <property type="match status" value="1"/>
</dbReference>
<dbReference type="PROSITE" id="PS51365">
    <property type="entry name" value="RENAL_DIPEPTIDASE_2"/>
    <property type="match status" value="1"/>
</dbReference>
<name>A0AAF0C6Z7_9GAMM</name>
<dbReference type="KEGG" id="tact:SG35_030010"/>
<dbReference type="Pfam" id="PF01244">
    <property type="entry name" value="Peptidase_M19"/>
    <property type="match status" value="1"/>
</dbReference>
<keyword evidence="2" id="KW-1185">Reference proteome</keyword>
<dbReference type="InterPro" id="IPR008257">
    <property type="entry name" value="Pept_M19"/>
</dbReference>
<gene>
    <name evidence="1" type="ORF">SG35_030010</name>
</gene>
<dbReference type="GO" id="GO:0006508">
    <property type="term" value="P:proteolysis"/>
    <property type="evidence" value="ECO:0007669"/>
    <property type="project" value="InterPro"/>
</dbReference>
<evidence type="ECO:0000313" key="1">
    <source>
        <dbReference type="EMBL" id="WDE02640.1"/>
    </source>
</evidence>
<reference evidence="1 2" key="1">
    <citation type="journal article" date="2015" name="Genome Announc.">
        <title>Draft Genome Sequences of Marine Isolates of Thalassomonas viridans and Thalassomonas actiniarum.</title>
        <authorList>
            <person name="Olonade I."/>
            <person name="van Zyl L.J."/>
            <person name="Trindade M."/>
        </authorList>
    </citation>
    <scope>NUCLEOTIDE SEQUENCE [LARGE SCALE GENOMIC DNA]</scope>
    <source>
        <strain evidence="1 2">A5K-106</strain>
    </source>
</reference>
<proteinExistence type="predicted"/>
<dbReference type="Gene3D" id="3.20.20.140">
    <property type="entry name" value="Metal-dependent hydrolases"/>
    <property type="match status" value="1"/>
</dbReference>
<dbReference type="EMBL" id="CP059736">
    <property type="protein sequence ID" value="WDE02640.1"/>
    <property type="molecule type" value="Genomic_DNA"/>
</dbReference>
<dbReference type="Proteomes" id="UP000032568">
    <property type="component" value="Chromosome pTact"/>
</dbReference>
<dbReference type="GO" id="GO:0070573">
    <property type="term" value="F:metallodipeptidase activity"/>
    <property type="evidence" value="ECO:0007669"/>
    <property type="project" value="InterPro"/>
</dbReference>
<dbReference type="InterPro" id="IPR032466">
    <property type="entry name" value="Metal_Hydrolase"/>
</dbReference>